<dbReference type="EMBL" id="JAIRAU010000024">
    <property type="protein sequence ID" value="MBZ5711197.1"/>
    <property type="molecule type" value="Genomic_DNA"/>
</dbReference>
<keyword evidence="5 11" id="KW-0547">Nucleotide-binding</keyword>
<keyword evidence="14" id="KW-1185">Reference proteome</keyword>
<dbReference type="GO" id="GO:0004813">
    <property type="term" value="F:alanine-tRNA ligase activity"/>
    <property type="evidence" value="ECO:0007669"/>
    <property type="project" value="UniProtKB-EC"/>
</dbReference>
<evidence type="ECO:0000256" key="11">
    <source>
        <dbReference type="HAMAP-Rule" id="MF_00036"/>
    </source>
</evidence>
<accession>A0ABS7TSR7</accession>
<gene>
    <name evidence="11 13" type="primary">alaS</name>
    <name evidence="13" type="ORF">K7C98_18270</name>
</gene>
<dbReference type="CDD" id="cd00673">
    <property type="entry name" value="AlaRS_core"/>
    <property type="match status" value="1"/>
</dbReference>
<name>A0ABS7TSR7_9BACT</name>
<keyword evidence="11" id="KW-0963">Cytoplasm</keyword>
<dbReference type="Gene3D" id="3.30.54.20">
    <property type="match status" value="1"/>
</dbReference>
<dbReference type="Gene3D" id="3.10.310.40">
    <property type="match status" value="1"/>
</dbReference>
<dbReference type="InterPro" id="IPR050058">
    <property type="entry name" value="Ala-tRNA_ligase"/>
</dbReference>
<dbReference type="PRINTS" id="PR00980">
    <property type="entry name" value="TRNASYNTHALA"/>
</dbReference>
<evidence type="ECO:0000256" key="8">
    <source>
        <dbReference type="ARBA" id="ARBA00022884"/>
    </source>
</evidence>
<reference evidence="13" key="1">
    <citation type="submission" date="2021-08" db="EMBL/GenBank/DDBJ databases">
        <authorList>
            <person name="Stevens D.C."/>
        </authorList>
    </citation>
    <scope>NUCLEOTIDE SEQUENCE</scope>
    <source>
        <strain evidence="13">DSM 53165</strain>
    </source>
</reference>
<evidence type="ECO:0000313" key="14">
    <source>
        <dbReference type="Proteomes" id="UP001139031"/>
    </source>
</evidence>
<dbReference type="SUPFAM" id="SSF50447">
    <property type="entry name" value="Translation proteins"/>
    <property type="match status" value="1"/>
</dbReference>
<dbReference type="HAMAP" id="MF_00036_B">
    <property type="entry name" value="Ala_tRNA_synth_B"/>
    <property type="match status" value="1"/>
</dbReference>
<dbReference type="PANTHER" id="PTHR11777">
    <property type="entry name" value="ALANYL-TRNA SYNTHETASE"/>
    <property type="match status" value="1"/>
</dbReference>
<feature type="binding site" evidence="11">
    <location>
        <position position="584"/>
    </location>
    <ligand>
        <name>Zn(2+)</name>
        <dbReference type="ChEBI" id="CHEBI:29105"/>
    </ligand>
</feature>
<dbReference type="PANTHER" id="PTHR11777:SF9">
    <property type="entry name" value="ALANINE--TRNA LIGASE, CYTOPLASMIC"/>
    <property type="match status" value="1"/>
</dbReference>
<dbReference type="InterPro" id="IPR018164">
    <property type="entry name" value="Ala-tRNA-synth_IIc_N"/>
</dbReference>
<evidence type="ECO:0000256" key="10">
    <source>
        <dbReference type="ARBA" id="ARBA00023146"/>
    </source>
</evidence>
<feature type="domain" description="Alanyl-transfer RNA synthetases family profile" evidence="12">
    <location>
        <begin position="5"/>
        <end position="725"/>
    </location>
</feature>
<comment type="subcellular location">
    <subcellularLocation>
        <location evidence="11">Cytoplasm</location>
    </subcellularLocation>
</comment>
<feature type="binding site" evidence="11">
    <location>
        <position position="580"/>
    </location>
    <ligand>
        <name>Zn(2+)</name>
        <dbReference type="ChEBI" id="CHEBI:29105"/>
    </ligand>
</feature>
<dbReference type="NCBIfam" id="TIGR00344">
    <property type="entry name" value="alaS"/>
    <property type="match status" value="1"/>
</dbReference>
<dbReference type="InterPro" id="IPR018163">
    <property type="entry name" value="Thr/Ala-tRNA-synth_IIc_edit"/>
</dbReference>
<evidence type="ECO:0000256" key="2">
    <source>
        <dbReference type="ARBA" id="ARBA00022555"/>
    </source>
</evidence>
<dbReference type="InterPro" id="IPR045864">
    <property type="entry name" value="aa-tRNA-synth_II/BPL/LPL"/>
</dbReference>
<evidence type="ECO:0000256" key="6">
    <source>
        <dbReference type="ARBA" id="ARBA00022833"/>
    </source>
</evidence>
<feature type="binding site" evidence="11">
    <location>
        <position position="686"/>
    </location>
    <ligand>
        <name>Zn(2+)</name>
        <dbReference type="ChEBI" id="CHEBI:29105"/>
    </ligand>
</feature>
<sequence>MQRPIRAHEIRSRFLKYFADRDHAVVPSSSLVPANDPTLLFTNAGMVQFKDTFLGRDPRPYKRAVSVQRCLRAGGKHNDLDNVGFTERHHTLFEMLGNFSFGDYFKQDAIRWGWEFLTEELGIPADRLVVSVFSGEGESAPADDEAYELWTAHVPKDRIYRFPAKENFWAMGATGPCGPCSEIHIFHGDKAPPDAGVAGRGPAYEDTRYTELWNLVFMQYEKFDDGRLVPLPKPSIDTGAGLERLASVLEGVGSNYRTSLLTPLVDLAKRLAGAPAHDLGAGEAPFRVIADHARATAFLIADGVFPDRGDRPYVLRRIMRRAIRFGEKVGLEDLFFHEVCKKVVEEFGEAYPNLVERAATIDEVVRGEEESFRRTLKRGLRLFEGAVSELPAGETAFPLAVAAELYDTYGLPIDLTGILSREKGLTLDEEAVKQEVQARQSAGSAAANLGGGDKAIDNLYFRFKEKFAGAASFTGYSELSTRGNVLALAVGGVEKTAAQVGDEVEFITDATPFYGESGGQVGDTGIAEGDGVRVEISDTIKPTGDLHIHRGKVTRGALEVGRLVTLTVDGARRAAIRRNHSATHLLHHALRAVLGTHVAQKGSLVAPDRLRFDFSHPRPITPEQRQQIERIVNEMTLANADTDTREMSPGDAKSAGAIGLFEAKYGEQVRVVRIGSDSVELCGGTHVHRAGDIGLFAIVSEVGIAQGVRRIEAVTGMNALRHLQDTVKILDEAAGALHASGPGDVMDKLGRLQASALKREREIGELQRKLAVGGGGSTDTIAEVGGVKLLAKVVAVADPRALREAADTLRDRLGSGVIVLGAEKDGKASLLVAVTKDLAGKVHAGNLIAALAAHVGGRGGGRPDLAQAGGPNASGLPAAIDAASSALAAQLA</sequence>
<evidence type="ECO:0000259" key="12">
    <source>
        <dbReference type="PROSITE" id="PS50860"/>
    </source>
</evidence>
<dbReference type="InterPro" id="IPR009000">
    <property type="entry name" value="Transl_B-barrel_sf"/>
</dbReference>
<dbReference type="Pfam" id="PF02272">
    <property type="entry name" value="DHHA1"/>
    <property type="match status" value="1"/>
</dbReference>
<dbReference type="Pfam" id="PF01411">
    <property type="entry name" value="tRNA-synt_2c"/>
    <property type="match status" value="1"/>
</dbReference>
<feature type="binding site" evidence="11">
    <location>
        <position position="682"/>
    </location>
    <ligand>
        <name>Zn(2+)</name>
        <dbReference type="ChEBI" id="CHEBI:29105"/>
    </ligand>
</feature>
<evidence type="ECO:0000256" key="7">
    <source>
        <dbReference type="ARBA" id="ARBA00022840"/>
    </source>
</evidence>
<dbReference type="SMART" id="SM00863">
    <property type="entry name" value="tRNA_SAD"/>
    <property type="match status" value="1"/>
</dbReference>
<dbReference type="InterPro" id="IPR002318">
    <property type="entry name" value="Ala-tRNA-lgiase_IIc"/>
</dbReference>
<comment type="domain">
    <text evidence="11">Consists of three domains; the N-terminal catalytic domain, the editing domain and the C-terminal C-Ala domain. The editing domain removes incorrectly charged amino acids, while the C-Ala domain, along with tRNA(Ala), serves as a bridge to cooperatively bring together the editing and aminoacylation centers thus stimulating deacylation of misacylated tRNAs.</text>
</comment>
<dbReference type="RefSeq" id="WP_224192970.1">
    <property type="nucleotide sequence ID" value="NZ_JAIRAU010000024.1"/>
</dbReference>
<comment type="caution">
    <text evidence="13">The sequence shown here is derived from an EMBL/GenBank/DDBJ whole genome shotgun (WGS) entry which is preliminary data.</text>
</comment>
<dbReference type="InterPro" id="IPR018165">
    <property type="entry name" value="Ala-tRNA-synth_IIc_core"/>
</dbReference>
<comment type="catalytic activity">
    <reaction evidence="11">
        <text>tRNA(Ala) + L-alanine + ATP = L-alanyl-tRNA(Ala) + AMP + diphosphate</text>
        <dbReference type="Rhea" id="RHEA:12540"/>
        <dbReference type="Rhea" id="RHEA-COMP:9657"/>
        <dbReference type="Rhea" id="RHEA-COMP:9923"/>
        <dbReference type="ChEBI" id="CHEBI:30616"/>
        <dbReference type="ChEBI" id="CHEBI:33019"/>
        <dbReference type="ChEBI" id="CHEBI:57972"/>
        <dbReference type="ChEBI" id="CHEBI:78442"/>
        <dbReference type="ChEBI" id="CHEBI:78497"/>
        <dbReference type="ChEBI" id="CHEBI:456215"/>
        <dbReference type="EC" id="6.1.1.7"/>
    </reaction>
</comment>
<dbReference type="Gene3D" id="3.30.980.10">
    <property type="entry name" value="Threonyl-trna Synthetase, Chain A, domain 2"/>
    <property type="match status" value="1"/>
</dbReference>
<dbReference type="Gene3D" id="2.40.30.130">
    <property type="match status" value="1"/>
</dbReference>
<proteinExistence type="inferred from homology"/>
<protein>
    <recommendedName>
        <fullName evidence="11">Alanine--tRNA ligase</fullName>
        <ecNumber evidence="11">6.1.1.7</ecNumber>
    </recommendedName>
    <alternativeName>
        <fullName evidence="11">Alanyl-tRNA synthetase</fullName>
        <shortName evidence="11">AlaRS</shortName>
    </alternativeName>
</protein>
<dbReference type="SUPFAM" id="SSF55681">
    <property type="entry name" value="Class II aaRS and biotin synthetases"/>
    <property type="match status" value="1"/>
</dbReference>
<dbReference type="InterPro" id="IPR003156">
    <property type="entry name" value="DHHA1_dom"/>
</dbReference>
<keyword evidence="10 11" id="KW-0030">Aminoacyl-tRNA synthetase</keyword>
<evidence type="ECO:0000256" key="9">
    <source>
        <dbReference type="ARBA" id="ARBA00022917"/>
    </source>
</evidence>
<evidence type="ECO:0000313" key="13">
    <source>
        <dbReference type="EMBL" id="MBZ5711197.1"/>
    </source>
</evidence>
<keyword evidence="9 11" id="KW-0648">Protein biosynthesis</keyword>
<dbReference type="Pfam" id="PF07973">
    <property type="entry name" value="tRNA_SAD"/>
    <property type="match status" value="1"/>
</dbReference>
<keyword evidence="3 11" id="KW-0436">Ligase</keyword>
<dbReference type="InterPro" id="IPR018162">
    <property type="entry name" value="Ala-tRNA-ligase_IIc_anticod-bd"/>
</dbReference>
<evidence type="ECO:0000256" key="3">
    <source>
        <dbReference type="ARBA" id="ARBA00022598"/>
    </source>
</evidence>
<evidence type="ECO:0000256" key="1">
    <source>
        <dbReference type="ARBA" id="ARBA00008226"/>
    </source>
</evidence>
<evidence type="ECO:0000256" key="4">
    <source>
        <dbReference type="ARBA" id="ARBA00022723"/>
    </source>
</evidence>
<comment type="cofactor">
    <cofactor evidence="11">
        <name>Zn(2+)</name>
        <dbReference type="ChEBI" id="CHEBI:29105"/>
    </cofactor>
    <text evidence="11">Binds 1 zinc ion per subunit.</text>
</comment>
<comment type="function">
    <text evidence="11">Catalyzes the attachment of alanine to tRNA(Ala) in a two-step reaction: alanine is first activated by ATP to form Ala-AMP and then transferred to the acceptor end of tRNA(Ala). Also edits incorrectly charged Ser-tRNA(Ala) and Gly-tRNA(Ala) via its editing domain.</text>
</comment>
<dbReference type="Proteomes" id="UP001139031">
    <property type="component" value="Unassembled WGS sequence"/>
</dbReference>
<dbReference type="Gene3D" id="3.30.930.10">
    <property type="entry name" value="Bira Bifunctional Protein, Domain 2"/>
    <property type="match status" value="1"/>
</dbReference>
<keyword evidence="6 11" id="KW-0862">Zinc</keyword>
<keyword evidence="4 11" id="KW-0479">Metal-binding</keyword>
<dbReference type="SUPFAM" id="SSF101353">
    <property type="entry name" value="Putative anticodon-binding domain of alanyl-tRNA synthetase (AlaRS)"/>
    <property type="match status" value="1"/>
</dbReference>
<dbReference type="EC" id="6.1.1.7" evidence="11"/>
<keyword evidence="2 11" id="KW-0820">tRNA-binding</keyword>
<keyword evidence="8 11" id="KW-0694">RNA-binding</keyword>
<dbReference type="SUPFAM" id="SSF55186">
    <property type="entry name" value="ThrRS/AlaRS common domain"/>
    <property type="match status" value="1"/>
</dbReference>
<dbReference type="InterPro" id="IPR023033">
    <property type="entry name" value="Ala_tRNA_ligase_euk/bac"/>
</dbReference>
<organism evidence="13 14">
    <name type="scientific">Nannocystis pusilla</name>
    <dbReference type="NCBI Taxonomy" id="889268"/>
    <lineage>
        <taxon>Bacteria</taxon>
        <taxon>Pseudomonadati</taxon>
        <taxon>Myxococcota</taxon>
        <taxon>Polyangia</taxon>
        <taxon>Nannocystales</taxon>
        <taxon>Nannocystaceae</taxon>
        <taxon>Nannocystis</taxon>
    </lineage>
</organism>
<dbReference type="InterPro" id="IPR012947">
    <property type="entry name" value="tRNA_SAD"/>
</dbReference>
<keyword evidence="7 11" id="KW-0067">ATP-binding</keyword>
<dbReference type="PROSITE" id="PS50860">
    <property type="entry name" value="AA_TRNA_LIGASE_II_ALA"/>
    <property type="match status" value="1"/>
</dbReference>
<evidence type="ECO:0000256" key="5">
    <source>
        <dbReference type="ARBA" id="ARBA00022741"/>
    </source>
</evidence>
<comment type="similarity">
    <text evidence="1 11">Belongs to the class-II aminoacyl-tRNA synthetase family.</text>
</comment>